<dbReference type="KEGG" id="parq:DSM112329_02905"/>
<organism evidence="2">
    <name type="scientific">Paraconexibacter sp. AEG42_29</name>
    <dbReference type="NCBI Taxonomy" id="2997339"/>
    <lineage>
        <taxon>Bacteria</taxon>
        <taxon>Bacillati</taxon>
        <taxon>Actinomycetota</taxon>
        <taxon>Thermoleophilia</taxon>
        <taxon>Solirubrobacterales</taxon>
        <taxon>Paraconexibacteraceae</taxon>
        <taxon>Paraconexibacter</taxon>
    </lineage>
</organism>
<dbReference type="EMBL" id="CP114014">
    <property type="protein sequence ID" value="XAY06044.1"/>
    <property type="molecule type" value="Genomic_DNA"/>
</dbReference>
<dbReference type="AlphaFoldDB" id="A0AAU7AWP3"/>
<feature type="region of interest" description="Disordered" evidence="1">
    <location>
        <begin position="85"/>
        <end position="146"/>
    </location>
</feature>
<sequence length="146" mass="17225">MLPYVRDCLGRKLPDGVLITFRRDVLAESLWEYGEVALAERALHLNDAELYEVELLTVWHHLNDVEPDAGPKLQNGRVMARAAIEFLEGQPRDTTRQRRRTRPNDERYDTIWASRPNSAEEQRAPHEPPPQRAAHRRPRRWQRYKP</sequence>
<protein>
    <submittedName>
        <fullName evidence="2">Uncharacterized protein</fullName>
    </submittedName>
</protein>
<proteinExistence type="predicted"/>
<evidence type="ECO:0000313" key="2">
    <source>
        <dbReference type="EMBL" id="XAY06044.1"/>
    </source>
</evidence>
<reference evidence="2" key="1">
    <citation type="submission" date="2022-12" db="EMBL/GenBank/DDBJ databases">
        <title>Paraconexibacter alkalitolerans sp. nov. and Baekduia alba sp. nov., isolated from soil and emended description of the genera Paraconexibacter (Chun et al., 2020) and Baekduia (An et al., 2020).</title>
        <authorList>
            <person name="Vieira S."/>
            <person name="Huber K.J."/>
            <person name="Geppert A."/>
            <person name="Wolf J."/>
            <person name="Neumann-Schaal M."/>
            <person name="Muesken M."/>
            <person name="Overmann J."/>
        </authorList>
    </citation>
    <scope>NUCLEOTIDE SEQUENCE</scope>
    <source>
        <strain evidence="2">AEG42_29</strain>
    </source>
</reference>
<feature type="compositionally biased region" description="Basic and acidic residues" evidence="1">
    <location>
        <begin position="90"/>
        <end position="109"/>
    </location>
</feature>
<evidence type="ECO:0000256" key="1">
    <source>
        <dbReference type="SAM" id="MobiDB-lite"/>
    </source>
</evidence>
<gene>
    <name evidence="2" type="ORF">DSM112329_02905</name>
</gene>
<accession>A0AAU7AWP3</accession>
<feature type="compositionally biased region" description="Basic residues" evidence="1">
    <location>
        <begin position="133"/>
        <end position="146"/>
    </location>
</feature>
<name>A0AAU7AWP3_9ACTN</name>